<keyword evidence="2" id="KW-0472">Membrane</keyword>
<comment type="caution">
    <text evidence="3">The sequence shown here is derived from an EMBL/GenBank/DDBJ whole genome shotgun (WGS) entry which is preliminary data.</text>
</comment>
<reference evidence="4" key="1">
    <citation type="journal article" date="2023" name="Commun. Biol.">
        <title>Genome analysis of Parmales, the sister group of diatoms, reveals the evolutionary specialization of diatoms from phago-mixotrophs to photoautotrophs.</title>
        <authorList>
            <person name="Ban H."/>
            <person name="Sato S."/>
            <person name="Yoshikawa S."/>
            <person name="Yamada K."/>
            <person name="Nakamura Y."/>
            <person name="Ichinomiya M."/>
            <person name="Sato N."/>
            <person name="Blanc-Mathieu R."/>
            <person name="Endo H."/>
            <person name="Kuwata A."/>
            <person name="Ogata H."/>
        </authorList>
    </citation>
    <scope>NUCLEOTIDE SEQUENCE [LARGE SCALE GENOMIC DNA]</scope>
    <source>
        <strain evidence="4">NIES 3700</strain>
    </source>
</reference>
<dbReference type="AlphaFoldDB" id="A0A9W7AS29"/>
<gene>
    <name evidence="3" type="ORF">TrLO_g15511</name>
</gene>
<protein>
    <submittedName>
        <fullName evidence="3">Uncharacterized protein</fullName>
    </submittedName>
</protein>
<evidence type="ECO:0000256" key="1">
    <source>
        <dbReference type="SAM" id="MobiDB-lite"/>
    </source>
</evidence>
<evidence type="ECO:0000313" key="3">
    <source>
        <dbReference type="EMBL" id="GMH78156.1"/>
    </source>
</evidence>
<keyword evidence="2" id="KW-0812">Transmembrane</keyword>
<keyword evidence="2" id="KW-1133">Transmembrane helix</keyword>
<proteinExistence type="predicted"/>
<name>A0A9W7AS29_9STRA</name>
<feature type="transmembrane region" description="Helical" evidence="2">
    <location>
        <begin position="374"/>
        <end position="396"/>
    </location>
</feature>
<organism evidence="3 4">
    <name type="scientific">Triparma laevis f. longispina</name>
    <dbReference type="NCBI Taxonomy" id="1714387"/>
    <lineage>
        <taxon>Eukaryota</taxon>
        <taxon>Sar</taxon>
        <taxon>Stramenopiles</taxon>
        <taxon>Ochrophyta</taxon>
        <taxon>Bolidophyceae</taxon>
        <taxon>Parmales</taxon>
        <taxon>Triparmaceae</taxon>
        <taxon>Triparma</taxon>
    </lineage>
</organism>
<dbReference type="EMBL" id="BRXW01000869">
    <property type="protein sequence ID" value="GMH78156.1"/>
    <property type="molecule type" value="Genomic_DNA"/>
</dbReference>
<feature type="region of interest" description="Disordered" evidence="1">
    <location>
        <begin position="337"/>
        <end position="367"/>
    </location>
</feature>
<dbReference type="Proteomes" id="UP001165122">
    <property type="component" value="Unassembled WGS sequence"/>
</dbReference>
<feature type="transmembrane region" description="Helical" evidence="2">
    <location>
        <begin position="268"/>
        <end position="285"/>
    </location>
</feature>
<evidence type="ECO:0000313" key="4">
    <source>
        <dbReference type="Proteomes" id="UP001165122"/>
    </source>
</evidence>
<feature type="region of interest" description="Disordered" evidence="1">
    <location>
        <begin position="1"/>
        <end position="21"/>
    </location>
</feature>
<feature type="compositionally biased region" description="Pro residues" evidence="1">
    <location>
        <begin position="1"/>
        <end position="11"/>
    </location>
</feature>
<feature type="transmembrane region" description="Helical" evidence="2">
    <location>
        <begin position="221"/>
        <end position="240"/>
    </location>
</feature>
<keyword evidence="4" id="KW-1185">Reference proteome</keyword>
<accession>A0A9W7AS29</accession>
<feature type="transmembrane region" description="Helical" evidence="2">
    <location>
        <begin position="128"/>
        <end position="155"/>
    </location>
</feature>
<sequence length="723" mass="79902">MSSTTPLPPRPQPKRRPKSQGLSQIDDHFTFLYIFSLNLLDRFKVHSPTSPPHTISLLRFLTGALACNYTLSQLLASGAPEVLFHEKNPHFYFTSVWTAFMLPTAHSETFQEAATTDEVFRYVCYGKALAAALFSVGFQPIWTAASFLAGYSFVVMHERSLYSDVDAFFLSIIVAFGFMVTSDSVLTMEGAIAMDSSNRRKLSSSVSSSSKWRKTLMWEQGLARMLVFFPCLCQFCWAVMSSEDVFSDKEALVCGLVCLLSLPANSNLLATVRLLFFGYLSYAAYGSSSMAGFKRTPPIVSYYALQAVASLLFFSERFQSDMAVSIDDMAEDLKDMLPSQSRQATSSSSSSSSKAKSSQTTESDSKKKNFSPSIFVAILFGTFFALSFAGKVAASWQSRCTSSTTNPFGSYMQLPPLSDPAALSLDTRQRYCEGDMLLRVIQTNYFEGRSLDLYASPLTKQQVNMMSNDATLVLQLAQMSTKSTKGAKEGGVQADYYRSYDNASGGRKIFYRSSKLIGDLQSTDNFKGDYYDLDGGGWMSPPPSESEIERVQNAASNSATSSDRSTCFAIPSGSTVQSLLLPPRRYEHSPTAMEYAIHDMCDNGAEVTIVPVVGKVRVEFKDRVDKELVENFVVEEGSTAEMQRNKQTTFTVEAKEGGEGVFCLSHPGCSHGGFHAQLGLLSRDGWDELYPIVEKPAGRQQAMRHTWSIERATLGSWNVDNMM</sequence>
<feature type="compositionally biased region" description="Low complexity" evidence="1">
    <location>
        <begin position="339"/>
        <end position="362"/>
    </location>
</feature>
<feature type="transmembrane region" description="Helical" evidence="2">
    <location>
        <begin position="167"/>
        <end position="192"/>
    </location>
</feature>
<dbReference type="OrthoDB" id="199732at2759"/>
<evidence type="ECO:0000256" key="2">
    <source>
        <dbReference type="SAM" id="Phobius"/>
    </source>
</evidence>